<keyword evidence="5" id="KW-0631">Potassium channel</keyword>
<keyword evidence="7 11" id="KW-1133">Transmembrane helix</keyword>
<reference evidence="12" key="1">
    <citation type="journal article" date="2011" name="Proc. Natl. Acad. Sci. U.S.A.">
        <title>The genome of the fire ant Solenopsis invicta.</title>
        <authorList>
            <person name="Wurm Y."/>
            <person name="Wang J."/>
            <person name="Riba-Grognuz O."/>
            <person name="Corona M."/>
            <person name="Nygaard S."/>
            <person name="Hunt B.G."/>
            <person name="Ingram K.K."/>
            <person name="Falquet L."/>
            <person name="Nipitwattanaphon M."/>
            <person name="Gotzek D."/>
            <person name="Dijkstra M.B."/>
            <person name="Oettler J."/>
            <person name="Comtesse F."/>
            <person name="Shih C.J."/>
            <person name="Wu W.J."/>
            <person name="Yang C.C."/>
            <person name="Thomas J."/>
            <person name="Beaudoing E."/>
            <person name="Pradervand S."/>
            <person name="Flegel V."/>
            <person name="Cook E.D."/>
            <person name="Fabbretti R."/>
            <person name="Stockinger H."/>
            <person name="Long L."/>
            <person name="Farmerie W.G."/>
            <person name="Oakey J."/>
            <person name="Boomsma J.J."/>
            <person name="Pamilo P."/>
            <person name="Yi S.V."/>
            <person name="Heinze J."/>
            <person name="Goodisman M.A."/>
            <person name="Farinelli L."/>
            <person name="Harshman K."/>
            <person name="Hulo N."/>
            <person name="Cerutti L."/>
            <person name="Xenarios I."/>
            <person name="Shoemaker D."/>
            <person name="Keller L."/>
        </authorList>
    </citation>
    <scope>NUCLEOTIDE SEQUENCE [LARGE SCALE GENOMIC DNA]</scope>
</reference>
<evidence type="ECO:0000256" key="3">
    <source>
        <dbReference type="ARBA" id="ARBA00022538"/>
    </source>
</evidence>
<dbReference type="GO" id="GO:0015271">
    <property type="term" value="F:outward rectifier potassium channel activity"/>
    <property type="evidence" value="ECO:0007669"/>
    <property type="project" value="TreeGrafter"/>
</dbReference>
<dbReference type="InterPro" id="IPR047871">
    <property type="entry name" value="K_chnl_Slo-like"/>
</dbReference>
<keyword evidence="2" id="KW-0813">Transport</keyword>
<dbReference type="PANTHER" id="PTHR10027:SF10">
    <property type="entry name" value="SLOWPOKE 2, ISOFORM D"/>
    <property type="match status" value="1"/>
</dbReference>
<dbReference type="SUPFAM" id="SSF81324">
    <property type="entry name" value="Voltage-gated potassium channels"/>
    <property type="match status" value="1"/>
</dbReference>
<evidence type="ECO:0000256" key="8">
    <source>
        <dbReference type="ARBA" id="ARBA00023065"/>
    </source>
</evidence>
<accession>E9J9V5</accession>
<protein>
    <submittedName>
        <fullName evidence="12">Uncharacterized protein</fullName>
    </submittedName>
</protein>
<evidence type="ECO:0000256" key="7">
    <source>
        <dbReference type="ARBA" id="ARBA00022989"/>
    </source>
</evidence>
<evidence type="ECO:0000256" key="10">
    <source>
        <dbReference type="ARBA" id="ARBA00023303"/>
    </source>
</evidence>
<evidence type="ECO:0000256" key="5">
    <source>
        <dbReference type="ARBA" id="ARBA00022826"/>
    </source>
</evidence>
<dbReference type="AlphaFoldDB" id="E9J9V5"/>
<feature type="transmembrane region" description="Helical" evidence="11">
    <location>
        <begin position="20"/>
        <end position="39"/>
    </location>
</feature>
<keyword evidence="3" id="KW-0633">Potassium transport</keyword>
<evidence type="ECO:0000256" key="4">
    <source>
        <dbReference type="ARBA" id="ARBA00022692"/>
    </source>
</evidence>
<dbReference type="EMBL" id="GL769429">
    <property type="protein sequence ID" value="EFZ10398.1"/>
    <property type="molecule type" value="Genomic_DNA"/>
</dbReference>
<sequence length="172" mass="20130">MFNDLYQGMQKSQSALSQQLMLYSATFCALSLLAYTGSSTSRERMTFFTVRYGNFVLDIWPLQLYMVIMICVALIMLPTQFEQLAFTWMKRQKMDDSYLFHRAQSEKHVVICSTTLQADTIMDLLNEFYAYPFTIFPRSINFLVRTANSFFSESPVKLTLCFTLCFFFILQN</sequence>
<comment type="subcellular location">
    <subcellularLocation>
        <location evidence="1">Membrane</location>
        <topology evidence="1">Multi-pass membrane protein</topology>
    </subcellularLocation>
</comment>
<keyword evidence="8" id="KW-0406">Ion transport</keyword>
<evidence type="ECO:0000256" key="2">
    <source>
        <dbReference type="ARBA" id="ARBA00022448"/>
    </source>
</evidence>
<dbReference type="GO" id="GO:0005228">
    <property type="term" value="F:intracellular sodium-activated potassium channel activity"/>
    <property type="evidence" value="ECO:0007669"/>
    <property type="project" value="TreeGrafter"/>
</dbReference>
<dbReference type="PANTHER" id="PTHR10027">
    <property type="entry name" value="CALCIUM-ACTIVATED POTASSIUM CHANNEL ALPHA CHAIN"/>
    <property type="match status" value="1"/>
</dbReference>
<name>E9J9V5_SOLIN</name>
<dbReference type="HOGENOM" id="CLU_1557227_0_0_1"/>
<keyword evidence="10" id="KW-0407">Ion channel</keyword>
<feature type="non-terminal residue" evidence="12">
    <location>
        <position position="172"/>
    </location>
</feature>
<evidence type="ECO:0000256" key="11">
    <source>
        <dbReference type="SAM" id="Phobius"/>
    </source>
</evidence>
<dbReference type="GO" id="GO:0005886">
    <property type="term" value="C:plasma membrane"/>
    <property type="evidence" value="ECO:0007669"/>
    <property type="project" value="TreeGrafter"/>
</dbReference>
<evidence type="ECO:0000256" key="1">
    <source>
        <dbReference type="ARBA" id="ARBA00004141"/>
    </source>
</evidence>
<evidence type="ECO:0000256" key="9">
    <source>
        <dbReference type="ARBA" id="ARBA00023136"/>
    </source>
</evidence>
<organism>
    <name type="scientific">Solenopsis invicta</name>
    <name type="common">Red imported fire ant</name>
    <name type="synonym">Solenopsis wagneri</name>
    <dbReference type="NCBI Taxonomy" id="13686"/>
    <lineage>
        <taxon>Eukaryota</taxon>
        <taxon>Metazoa</taxon>
        <taxon>Ecdysozoa</taxon>
        <taxon>Arthropoda</taxon>
        <taxon>Hexapoda</taxon>
        <taxon>Insecta</taxon>
        <taxon>Pterygota</taxon>
        <taxon>Neoptera</taxon>
        <taxon>Endopterygota</taxon>
        <taxon>Hymenoptera</taxon>
        <taxon>Apocrita</taxon>
        <taxon>Aculeata</taxon>
        <taxon>Formicoidea</taxon>
        <taxon>Formicidae</taxon>
        <taxon>Myrmicinae</taxon>
        <taxon>Solenopsis</taxon>
    </lineage>
</organism>
<evidence type="ECO:0000256" key="6">
    <source>
        <dbReference type="ARBA" id="ARBA00022958"/>
    </source>
</evidence>
<keyword evidence="9 11" id="KW-0472">Membrane</keyword>
<keyword evidence="6" id="KW-0630">Potassium</keyword>
<keyword evidence="4 11" id="KW-0812">Transmembrane</keyword>
<proteinExistence type="predicted"/>
<feature type="transmembrane region" description="Helical" evidence="11">
    <location>
        <begin position="59"/>
        <end position="81"/>
    </location>
</feature>
<gene>
    <name evidence="12" type="ORF">SINV_11177</name>
</gene>
<evidence type="ECO:0000313" key="12">
    <source>
        <dbReference type="EMBL" id="EFZ10398.1"/>
    </source>
</evidence>